<evidence type="ECO:0000256" key="3">
    <source>
        <dbReference type="ARBA" id="ARBA00022741"/>
    </source>
</evidence>
<dbReference type="InterPro" id="IPR003439">
    <property type="entry name" value="ABC_transporter-like_ATP-bd"/>
</dbReference>
<dbReference type="PROSITE" id="PS00211">
    <property type="entry name" value="ABC_TRANSPORTER_1"/>
    <property type="match status" value="2"/>
</dbReference>
<dbReference type="InterPro" id="IPR050319">
    <property type="entry name" value="ABC_transp_ATP-bind"/>
</dbReference>
<dbReference type="CDD" id="cd03257">
    <property type="entry name" value="ABC_NikE_OppD_transporters"/>
    <property type="match status" value="2"/>
</dbReference>
<dbReference type="PANTHER" id="PTHR43776:SF7">
    <property type="entry name" value="D,D-DIPEPTIDE TRANSPORT ATP-BINDING PROTEIN DDPF-RELATED"/>
    <property type="match status" value="1"/>
</dbReference>
<dbReference type="GO" id="GO:0005524">
    <property type="term" value="F:ATP binding"/>
    <property type="evidence" value="ECO:0007669"/>
    <property type="project" value="UniProtKB-KW"/>
</dbReference>
<evidence type="ECO:0000313" key="7">
    <source>
        <dbReference type="Proteomes" id="UP000321749"/>
    </source>
</evidence>
<dbReference type="InterPro" id="IPR017871">
    <property type="entry name" value="ABC_transporter-like_CS"/>
</dbReference>
<gene>
    <name evidence="6" type="ORF">ABA31_20220</name>
</gene>
<dbReference type="Gene3D" id="3.40.50.300">
    <property type="entry name" value="P-loop containing nucleotide triphosphate hydrolases"/>
    <property type="match status" value="2"/>
</dbReference>
<proteinExistence type="inferred from homology"/>
<keyword evidence="4 6" id="KW-0067">ATP-binding</keyword>
<dbReference type="GO" id="GO:0055085">
    <property type="term" value="P:transmembrane transport"/>
    <property type="evidence" value="ECO:0007669"/>
    <property type="project" value="UniProtKB-ARBA"/>
</dbReference>
<evidence type="ECO:0000256" key="1">
    <source>
        <dbReference type="ARBA" id="ARBA00005417"/>
    </source>
</evidence>
<evidence type="ECO:0000256" key="2">
    <source>
        <dbReference type="ARBA" id="ARBA00022448"/>
    </source>
</evidence>
<dbReference type="Pfam" id="PF00005">
    <property type="entry name" value="ABC_tran"/>
    <property type="match status" value="2"/>
</dbReference>
<feature type="domain" description="ABC transporter" evidence="5">
    <location>
        <begin position="285"/>
        <end position="532"/>
    </location>
</feature>
<dbReference type="EMBL" id="BJUU01000012">
    <property type="protein sequence ID" value="GEK80671.1"/>
    <property type="molecule type" value="Genomic_DNA"/>
</dbReference>
<evidence type="ECO:0000256" key="4">
    <source>
        <dbReference type="ARBA" id="ARBA00022840"/>
    </source>
</evidence>
<dbReference type="Pfam" id="PF08352">
    <property type="entry name" value="oligo_HPY"/>
    <property type="match status" value="1"/>
</dbReference>
<comment type="caution">
    <text evidence="6">The sequence shown here is derived from an EMBL/GenBank/DDBJ whole genome shotgun (WGS) entry which is preliminary data.</text>
</comment>
<comment type="similarity">
    <text evidence="1">Belongs to the ABC transporter superfamily.</text>
</comment>
<dbReference type="SMART" id="SM00382">
    <property type="entry name" value="AAA"/>
    <property type="match status" value="2"/>
</dbReference>
<dbReference type="InterPro" id="IPR003593">
    <property type="entry name" value="AAA+_ATPase"/>
</dbReference>
<keyword evidence="2" id="KW-0813">Transport</keyword>
<protein>
    <submittedName>
        <fullName evidence="6">ABC transporter ATP-binding protein</fullName>
    </submittedName>
</protein>
<dbReference type="AlphaFoldDB" id="A0AA87US57"/>
<dbReference type="Proteomes" id="UP000321749">
    <property type="component" value="Unassembled WGS sequence"/>
</dbReference>
<dbReference type="GO" id="GO:0015833">
    <property type="term" value="P:peptide transport"/>
    <property type="evidence" value="ECO:0007669"/>
    <property type="project" value="InterPro"/>
</dbReference>
<dbReference type="GO" id="GO:0016887">
    <property type="term" value="F:ATP hydrolysis activity"/>
    <property type="evidence" value="ECO:0007669"/>
    <property type="project" value="InterPro"/>
</dbReference>
<dbReference type="RefSeq" id="WP_146795154.1">
    <property type="nucleotide sequence ID" value="NZ_BJUU01000012.1"/>
</dbReference>
<dbReference type="PANTHER" id="PTHR43776">
    <property type="entry name" value="TRANSPORT ATP-BINDING PROTEIN"/>
    <property type="match status" value="1"/>
</dbReference>
<feature type="domain" description="ABC transporter" evidence="5">
    <location>
        <begin position="5"/>
        <end position="259"/>
    </location>
</feature>
<accession>A0AA87US57</accession>
<dbReference type="InterPro" id="IPR013563">
    <property type="entry name" value="Oligopep_ABC_C"/>
</dbReference>
<dbReference type="SUPFAM" id="SSF52540">
    <property type="entry name" value="P-loop containing nucleoside triphosphate hydrolases"/>
    <property type="match status" value="2"/>
</dbReference>
<sequence length="560" mass="60161">MSALLTIDDLAVSYRARRERRTVVHGVSLELQRGEVLALVGESGSGKTTIGQSIIGLLPEGGRIERGGVHLELAGGPVDLTKLAPRAMQQLRGARVALVPQDPGTSLNPVQTIGDSVAAPLRIHRWGTKEAIRRRVLDLLERVGLDDPARRARQYPHELSGGMRQRALIAAAIALEPDLIVADEPTSALDVTVQRRILDLLADLRAELGSSVLLITHDLAVAAERADDIAVLRAGRLEEHGAARTVLREPQSDYTAALLADAPALSDASPRLPRLAAQPLVTIDALVHDYGRRGAGTGADAFRAVDDVGLQIAPGTTHALVGESGSGKTTIGRALAGFHRPSSGAIRIGELDVLAERGSRRLRRAVQLVSQNPFASLDPRRTIGQTIGEPLQNLPLGDGGVRDRRLLAERVAAALQQVALPAETADRLPRELSGGQRQRVAIARALIIEPQVVVLDEAVSALDVTVQSQILELLERLQRELGLTYLFITHDLAVVRRIADTVTVLRRGRAVETGTAQQVLTSPRHEYTQALLEAVPAPDWLRDARRGQEARTSTGQLEVA</sequence>
<keyword evidence="3" id="KW-0547">Nucleotide-binding</keyword>
<dbReference type="InterPro" id="IPR027417">
    <property type="entry name" value="P-loop_NTPase"/>
</dbReference>
<dbReference type="PROSITE" id="PS50893">
    <property type="entry name" value="ABC_TRANSPORTER_2"/>
    <property type="match status" value="2"/>
</dbReference>
<reference evidence="6 7" key="1">
    <citation type="submission" date="2019-07" db="EMBL/GenBank/DDBJ databases">
        <title>Whole genome shotgun sequence of Agrococcus baldri NBRC 103055.</title>
        <authorList>
            <person name="Hosoyama A."/>
            <person name="Uohara A."/>
            <person name="Ohji S."/>
            <person name="Ichikawa N."/>
        </authorList>
    </citation>
    <scope>NUCLEOTIDE SEQUENCE [LARGE SCALE GENOMIC DNA]</scope>
    <source>
        <strain evidence="6 7">NBRC 103055</strain>
    </source>
</reference>
<organism evidence="6 7">
    <name type="scientific">Agrococcus baldri</name>
    <dbReference type="NCBI Taxonomy" id="153730"/>
    <lineage>
        <taxon>Bacteria</taxon>
        <taxon>Bacillati</taxon>
        <taxon>Actinomycetota</taxon>
        <taxon>Actinomycetes</taxon>
        <taxon>Micrococcales</taxon>
        <taxon>Microbacteriaceae</taxon>
        <taxon>Agrococcus</taxon>
    </lineage>
</organism>
<evidence type="ECO:0000313" key="6">
    <source>
        <dbReference type="EMBL" id="GEK80671.1"/>
    </source>
</evidence>
<evidence type="ECO:0000259" key="5">
    <source>
        <dbReference type="PROSITE" id="PS50893"/>
    </source>
</evidence>
<dbReference type="NCBIfam" id="NF008453">
    <property type="entry name" value="PRK11308.1"/>
    <property type="match status" value="2"/>
</dbReference>
<name>A0AA87US57_9MICO</name>
<keyword evidence="7" id="KW-1185">Reference proteome</keyword>